<dbReference type="PROSITE" id="PS51257">
    <property type="entry name" value="PROKAR_LIPOPROTEIN"/>
    <property type="match status" value="1"/>
</dbReference>
<accession>A0A061DCP5</accession>
<dbReference type="Proteomes" id="UP000033188">
    <property type="component" value="Chromosome 5"/>
</dbReference>
<name>A0A061DCP5_BABBI</name>
<dbReference type="VEuPathDB" id="PiroplasmaDB:BBBOND_0404100"/>
<dbReference type="RefSeq" id="XP_012770108.1">
    <property type="nucleotide sequence ID" value="XM_012914654.1"/>
</dbReference>
<dbReference type="AlphaFoldDB" id="A0A061DCP5"/>
<organism evidence="1 2">
    <name type="scientific">Babesia bigemina</name>
    <dbReference type="NCBI Taxonomy" id="5866"/>
    <lineage>
        <taxon>Eukaryota</taxon>
        <taxon>Sar</taxon>
        <taxon>Alveolata</taxon>
        <taxon>Apicomplexa</taxon>
        <taxon>Aconoidasida</taxon>
        <taxon>Piroplasmida</taxon>
        <taxon>Babesiidae</taxon>
        <taxon>Babesia</taxon>
    </lineage>
</organism>
<keyword evidence="2" id="KW-1185">Reference proteome</keyword>
<proteinExistence type="predicted"/>
<evidence type="ECO:0000313" key="2">
    <source>
        <dbReference type="Proteomes" id="UP000033188"/>
    </source>
</evidence>
<dbReference type="KEGG" id="bbig:BBBOND_0404100"/>
<reference evidence="2" key="1">
    <citation type="journal article" date="2014" name="Nucleic Acids Res.">
        <title>The evolutionary dynamics of variant antigen genes in Babesia reveal a history of genomic innovation underlying host-parasite interaction.</title>
        <authorList>
            <person name="Jackson A.P."/>
            <person name="Otto T.D."/>
            <person name="Darby A."/>
            <person name="Ramaprasad A."/>
            <person name="Xia D."/>
            <person name="Echaide I.E."/>
            <person name="Farber M."/>
            <person name="Gahlot S."/>
            <person name="Gamble J."/>
            <person name="Gupta D."/>
            <person name="Gupta Y."/>
            <person name="Jackson L."/>
            <person name="Malandrin L."/>
            <person name="Malas T.B."/>
            <person name="Moussa E."/>
            <person name="Nair M."/>
            <person name="Reid A.J."/>
            <person name="Sanders M."/>
            <person name="Sharma J."/>
            <person name="Tracey A."/>
            <person name="Quail M.A."/>
            <person name="Weir W."/>
            <person name="Wastling J.M."/>
            <person name="Hall N."/>
            <person name="Willadsen P."/>
            <person name="Lingelbach K."/>
            <person name="Shiels B."/>
            <person name="Tait A."/>
            <person name="Berriman M."/>
            <person name="Allred D.R."/>
            <person name="Pain A."/>
        </authorList>
    </citation>
    <scope>NUCLEOTIDE SEQUENCE [LARGE SCALE GENOMIC DNA]</scope>
    <source>
        <strain evidence="2">Bond</strain>
    </source>
</reference>
<dbReference type="GeneID" id="24566463"/>
<sequence>MRVLCRVFAYVNNELQPTHSSFLIFLTIVLSYACEYDTRESVICAFHRLCDLVGVCRHRDPAYSRRADMAGNTPQYLSNILHRYTIIALPLMRLPAAVRQLRLHVSPSQLVHDKQLRWAAALIFTMSWATRVAPVTCAALRQLPELWTGALAPISSYPSQFIAIHAPLAKQVQLAHGGDSLPTIGSPSCYLPLGVCTPLLTRTWDTNMRRRTYRSRKRKRFIRVGERILRIS</sequence>
<protein>
    <submittedName>
        <fullName evidence="1">Uncharacterized protein</fullName>
    </submittedName>
</protein>
<evidence type="ECO:0000313" key="1">
    <source>
        <dbReference type="EMBL" id="CDR97922.1"/>
    </source>
</evidence>
<gene>
    <name evidence="1" type="ORF">BBBOND_0404100</name>
</gene>
<dbReference type="EMBL" id="LK391711">
    <property type="protein sequence ID" value="CDR97922.1"/>
    <property type="molecule type" value="Genomic_DNA"/>
</dbReference>